<dbReference type="Gene3D" id="3.40.50.450">
    <property type="match status" value="1"/>
</dbReference>
<dbReference type="PANTHER" id="PTHR43022:SF1">
    <property type="entry name" value="PROTEIN SMF"/>
    <property type="match status" value="1"/>
</dbReference>
<sequence length="353" mass="39095">MKVYWIWLSILPHVGPVFQKRLIKYFRSPLSVYKAAREELEAVKGLNKRVISSVLNNRSLKDAETIAEKAIKQGIGLLSFDDPLYPTSAKICPESPVLLFYKGHLRPFEHSIAVVGSRRCTAYGRKVAEEIGKQLAGLHIPVVSGLAKGIDSYAHASCVQHGGTAIAFLAGGVDVCYPKEHFRLYHEILEADGAILSQYPPGTLPKPPFFLRRNALISAWSTELVVVEAGMRSGALWTEKFAVGQGKKIYAVPSYIHVPEGVGTNQLLAQGVEPYLGINSLEAIRDLKMECEPPKEHEQYNQILSTLSESSNPHTISSLSELLKINEQLLMNELFDLELNGRIIIRGNVVKKV</sequence>
<comment type="similarity">
    <text evidence="1">Belongs to the DprA/Smf family.</text>
</comment>
<dbReference type="Proteomes" id="UP000051888">
    <property type="component" value="Unassembled WGS sequence"/>
</dbReference>
<keyword evidence="4" id="KW-1185">Reference proteome</keyword>
<dbReference type="AlphaFoldDB" id="A0A0Q3TEZ7"/>
<dbReference type="InterPro" id="IPR057666">
    <property type="entry name" value="DrpA_SLOG"/>
</dbReference>
<evidence type="ECO:0000259" key="2">
    <source>
        <dbReference type="Pfam" id="PF02481"/>
    </source>
</evidence>
<dbReference type="EMBL" id="LJJC01000004">
    <property type="protein sequence ID" value="KQL52664.1"/>
    <property type="molecule type" value="Genomic_DNA"/>
</dbReference>
<dbReference type="RefSeq" id="WP_055738364.1">
    <property type="nucleotide sequence ID" value="NZ_JAAIWL010000046.1"/>
</dbReference>
<protein>
    <recommendedName>
        <fullName evidence="2">Smf/DprA SLOG domain-containing protein</fullName>
    </recommendedName>
</protein>
<reference evidence="3 4" key="1">
    <citation type="submission" date="2015-09" db="EMBL/GenBank/DDBJ databases">
        <title>Genome sequencing project for genomic taxonomy and phylogenomics of Bacillus-like bacteria.</title>
        <authorList>
            <person name="Liu B."/>
            <person name="Wang J."/>
            <person name="Zhu Y."/>
            <person name="Liu G."/>
            <person name="Chen Q."/>
            <person name="Chen Z."/>
            <person name="Lan J."/>
            <person name="Che J."/>
            <person name="Ge C."/>
            <person name="Shi H."/>
            <person name="Pan Z."/>
            <person name="Liu X."/>
        </authorList>
    </citation>
    <scope>NUCLEOTIDE SEQUENCE [LARGE SCALE GENOMIC DNA]</scope>
    <source>
        <strain evidence="3 4">LMG 18435</strain>
    </source>
</reference>
<comment type="caution">
    <text evidence="3">The sequence shown here is derived from an EMBL/GenBank/DDBJ whole genome shotgun (WGS) entry which is preliminary data.</text>
</comment>
<dbReference type="Pfam" id="PF02481">
    <property type="entry name" value="DNA_processg_A"/>
    <property type="match status" value="1"/>
</dbReference>
<evidence type="ECO:0000313" key="3">
    <source>
        <dbReference type="EMBL" id="KQL52664.1"/>
    </source>
</evidence>
<dbReference type="PANTHER" id="PTHR43022">
    <property type="entry name" value="PROTEIN SMF"/>
    <property type="match status" value="1"/>
</dbReference>
<evidence type="ECO:0000256" key="1">
    <source>
        <dbReference type="ARBA" id="ARBA00006525"/>
    </source>
</evidence>
<proteinExistence type="inferred from homology"/>
<dbReference type="SUPFAM" id="SSF102405">
    <property type="entry name" value="MCP/YpsA-like"/>
    <property type="match status" value="1"/>
</dbReference>
<dbReference type="GO" id="GO:0009294">
    <property type="term" value="P:DNA-mediated transformation"/>
    <property type="evidence" value="ECO:0007669"/>
    <property type="project" value="InterPro"/>
</dbReference>
<dbReference type="OrthoDB" id="9785707at2"/>
<organism evidence="3 4">
    <name type="scientific">Heyndrickxia shackletonii</name>
    <dbReference type="NCBI Taxonomy" id="157838"/>
    <lineage>
        <taxon>Bacteria</taxon>
        <taxon>Bacillati</taxon>
        <taxon>Bacillota</taxon>
        <taxon>Bacilli</taxon>
        <taxon>Bacillales</taxon>
        <taxon>Bacillaceae</taxon>
        <taxon>Heyndrickxia</taxon>
    </lineage>
</organism>
<dbReference type="PATRIC" id="fig|157838.3.peg.755"/>
<evidence type="ECO:0000313" key="4">
    <source>
        <dbReference type="Proteomes" id="UP000051888"/>
    </source>
</evidence>
<dbReference type="STRING" id="157838.AN964_03400"/>
<dbReference type="InterPro" id="IPR010994">
    <property type="entry name" value="RuvA_2-like"/>
</dbReference>
<feature type="domain" description="Smf/DprA SLOG" evidence="2">
    <location>
        <begin position="78"/>
        <end position="277"/>
    </location>
</feature>
<accession>A0A0Q3TEZ7</accession>
<name>A0A0Q3TEZ7_9BACI</name>
<gene>
    <name evidence="3" type="ORF">AN964_03400</name>
</gene>
<dbReference type="InterPro" id="IPR003488">
    <property type="entry name" value="DprA"/>
</dbReference>
<dbReference type="SUPFAM" id="SSF47781">
    <property type="entry name" value="RuvA domain 2-like"/>
    <property type="match status" value="1"/>
</dbReference>